<dbReference type="SUPFAM" id="SSF88723">
    <property type="entry name" value="PIN domain-like"/>
    <property type="match status" value="1"/>
</dbReference>
<accession>A0A3G2R744</accession>
<dbReference type="InterPro" id="IPR029060">
    <property type="entry name" value="PIN-like_dom_sf"/>
</dbReference>
<keyword evidence="1" id="KW-0812">Transmembrane</keyword>
<gene>
    <name evidence="3" type="ORF">D2962_12085</name>
</gene>
<dbReference type="Gene3D" id="3.40.50.1010">
    <property type="entry name" value="5'-nuclease"/>
    <property type="match status" value="1"/>
</dbReference>
<dbReference type="AlphaFoldDB" id="A0A3G2R744"/>
<dbReference type="EMBL" id="CP033169">
    <property type="protein sequence ID" value="AYO31241.1"/>
    <property type="molecule type" value="Genomic_DNA"/>
</dbReference>
<keyword evidence="4" id="KW-1185">Reference proteome</keyword>
<name>A0A3G2R744_9FIRM</name>
<dbReference type="InterPro" id="IPR002716">
    <property type="entry name" value="PIN_dom"/>
</dbReference>
<evidence type="ECO:0000256" key="1">
    <source>
        <dbReference type="SAM" id="Phobius"/>
    </source>
</evidence>
<feature type="domain" description="PIN" evidence="2">
    <location>
        <begin position="5"/>
        <end position="128"/>
    </location>
</feature>
<feature type="transmembrane region" description="Helical" evidence="1">
    <location>
        <begin position="38"/>
        <end position="60"/>
    </location>
</feature>
<dbReference type="PANTHER" id="PTHR42188">
    <property type="entry name" value="23S RRNA-SPECIFIC ENDONUCLEASE VAPC20"/>
    <property type="match status" value="1"/>
</dbReference>
<dbReference type="KEGG" id="bacg:D2962_12085"/>
<evidence type="ECO:0000259" key="2">
    <source>
        <dbReference type="Pfam" id="PF01850"/>
    </source>
</evidence>
<dbReference type="PANTHER" id="PTHR42188:SF1">
    <property type="entry name" value="23S RRNA-SPECIFIC ENDONUCLEASE VAPC20"/>
    <property type="match status" value="1"/>
</dbReference>
<dbReference type="GO" id="GO:0004521">
    <property type="term" value="F:RNA endonuclease activity"/>
    <property type="evidence" value="ECO:0007669"/>
    <property type="project" value="InterPro"/>
</dbReference>
<organism evidence="3 4">
    <name type="scientific">Biomaibacter acetigenes</name>
    <dbReference type="NCBI Taxonomy" id="2316383"/>
    <lineage>
        <taxon>Bacteria</taxon>
        <taxon>Bacillati</taxon>
        <taxon>Bacillota</taxon>
        <taxon>Clostridia</taxon>
        <taxon>Thermosediminibacterales</taxon>
        <taxon>Tepidanaerobacteraceae</taxon>
        <taxon>Biomaibacter</taxon>
    </lineage>
</organism>
<proteinExistence type="predicted"/>
<dbReference type="Pfam" id="PF01850">
    <property type="entry name" value="PIN"/>
    <property type="match status" value="1"/>
</dbReference>
<dbReference type="GO" id="GO:0016075">
    <property type="term" value="P:rRNA catabolic process"/>
    <property type="evidence" value="ECO:0007669"/>
    <property type="project" value="TreeGrafter"/>
</dbReference>
<evidence type="ECO:0000313" key="4">
    <source>
        <dbReference type="Proteomes" id="UP000280960"/>
    </source>
</evidence>
<sequence>MSRKILVDTSALYEIFNKTGYYHESAMNILKNMNKYKMIPILTNFIVAEIYTLILIRVGADKARAWIKNNIWHIERITEEDEKRAINILLSYTDKTFSYTDATTFALMERLNIDTAFTFDKHFVQYGFKQLQ</sequence>
<reference evidence="3 4" key="1">
    <citation type="submission" date="2018-10" db="EMBL/GenBank/DDBJ databases">
        <authorList>
            <person name="Zhang X."/>
        </authorList>
    </citation>
    <scope>NUCLEOTIDE SEQUENCE [LARGE SCALE GENOMIC DNA]</scope>
    <source>
        <strain evidence="3 4">SK-G1</strain>
    </source>
</reference>
<evidence type="ECO:0000313" key="3">
    <source>
        <dbReference type="EMBL" id="AYO31241.1"/>
    </source>
</evidence>
<dbReference type="RefSeq" id="WP_122015110.1">
    <property type="nucleotide sequence ID" value="NZ_CP033169.1"/>
</dbReference>
<dbReference type="InterPro" id="IPR039018">
    <property type="entry name" value="VapC20-like"/>
</dbReference>
<keyword evidence="1" id="KW-0472">Membrane</keyword>
<protein>
    <submittedName>
        <fullName evidence="3">PIN domain-containing protein</fullName>
    </submittedName>
</protein>
<keyword evidence="1" id="KW-1133">Transmembrane helix</keyword>
<dbReference type="Proteomes" id="UP000280960">
    <property type="component" value="Chromosome"/>
</dbReference>